<comment type="caution">
    <text evidence="2">The sequence shown here is derived from an EMBL/GenBank/DDBJ whole genome shotgun (WGS) entry which is preliminary data.</text>
</comment>
<feature type="compositionally biased region" description="Polar residues" evidence="1">
    <location>
        <begin position="134"/>
        <end position="156"/>
    </location>
</feature>
<feature type="region of interest" description="Disordered" evidence="1">
    <location>
        <begin position="131"/>
        <end position="175"/>
    </location>
</feature>
<proteinExistence type="predicted"/>
<accession>A0A8H7UF71</accession>
<sequence>MPNEQSPNLRLSVPQPAVSVKHERALSDSYTPRRCKGYTPIIPRPHSSSSRPNSSLISSIPQPAPYNVRNSGMWPATSDKNRHDYNRLGRELLPPSPDVAKERQRWMKEGGIFQQHRQVSFSETVVVISDGTDAETQNTEVSTLQLATDTKSFSRPQSPPPKQNPKESLSKLPPTVSSEIKADMYDDSQLAMDLAEDIPSQPNLFSKFLTKVSKRFV</sequence>
<gene>
    <name evidence="2" type="ORF">INT43_007785</name>
</gene>
<dbReference type="Proteomes" id="UP000654370">
    <property type="component" value="Unassembled WGS sequence"/>
</dbReference>
<dbReference type="AlphaFoldDB" id="A0A8H7UF71"/>
<name>A0A8H7UF71_MORIS</name>
<feature type="compositionally biased region" description="Low complexity" evidence="1">
    <location>
        <begin position="40"/>
        <end position="61"/>
    </location>
</feature>
<keyword evidence="3" id="KW-1185">Reference proteome</keyword>
<dbReference type="OrthoDB" id="2407893at2759"/>
<evidence type="ECO:0000313" key="2">
    <source>
        <dbReference type="EMBL" id="KAG2177129.1"/>
    </source>
</evidence>
<dbReference type="EMBL" id="JAEPQZ010000009">
    <property type="protein sequence ID" value="KAG2177129.1"/>
    <property type="molecule type" value="Genomic_DNA"/>
</dbReference>
<reference evidence="2" key="1">
    <citation type="submission" date="2020-12" db="EMBL/GenBank/DDBJ databases">
        <title>Metabolic potential, ecology and presence of endohyphal bacteria is reflected in genomic diversity of Mucoromycotina.</title>
        <authorList>
            <person name="Muszewska A."/>
            <person name="Okrasinska A."/>
            <person name="Steczkiewicz K."/>
            <person name="Drgas O."/>
            <person name="Orlowska M."/>
            <person name="Perlinska-Lenart U."/>
            <person name="Aleksandrzak-Piekarczyk T."/>
            <person name="Szatraj K."/>
            <person name="Zielenkiewicz U."/>
            <person name="Pilsyk S."/>
            <person name="Malc E."/>
            <person name="Mieczkowski P."/>
            <person name="Kruszewska J.S."/>
            <person name="Biernat P."/>
            <person name="Pawlowska J."/>
        </authorList>
    </citation>
    <scope>NUCLEOTIDE SEQUENCE</scope>
    <source>
        <strain evidence="2">WA0000067209</strain>
    </source>
</reference>
<protein>
    <submittedName>
        <fullName evidence="2">Uncharacterized protein</fullName>
    </submittedName>
</protein>
<evidence type="ECO:0000313" key="3">
    <source>
        <dbReference type="Proteomes" id="UP000654370"/>
    </source>
</evidence>
<organism evidence="2 3">
    <name type="scientific">Mortierella isabellina</name>
    <name type="common">Filamentous fungus</name>
    <name type="synonym">Umbelopsis isabellina</name>
    <dbReference type="NCBI Taxonomy" id="91625"/>
    <lineage>
        <taxon>Eukaryota</taxon>
        <taxon>Fungi</taxon>
        <taxon>Fungi incertae sedis</taxon>
        <taxon>Mucoromycota</taxon>
        <taxon>Mucoromycotina</taxon>
        <taxon>Umbelopsidomycetes</taxon>
        <taxon>Umbelopsidales</taxon>
        <taxon>Umbelopsidaceae</taxon>
        <taxon>Umbelopsis</taxon>
    </lineage>
</organism>
<evidence type="ECO:0000256" key="1">
    <source>
        <dbReference type="SAM" id="MobiDB-lite"/>
    </source>
</evidence>
<feature type="region of interest" description="Disordered" evidence="1">
    <location>
        <begin position="1"/>
        <end position="82"/>
    </location>
</feature>